<evidence type="ECO:0000256" key="3">
    <source>
        <dbReference type="ARBA" id="ARBA00022737"/>
    </source>
</evidence>
<evidence type="ECO:0000259" key="9">
    <source>
        <dbReference type="PROSITE" id="PS51935"/>
    </source>
</evidence>
<dbReference type="InterPro" id="IPR000064">
    <property type="entry name" value="NLP_P60_dom"/>
</dbReference>
<protein>
    <submittedName>
        <fullName evidence="10">C40 family peptidase</fullName>
    </submittedName>
</protein>
<reference evidence="10" key="1">
    <citation type="submission" date="2020-08" db="EMBL/GenBank/DDBJ databases">
        <authorList>
            <person name="Cejkova D."/>
            <person name="Kubasova T."/>
            <person name="Jahodarova E."/>
            <person name="Rychlik I."/>
        </authorList>
    </citation>
    <scope>NUCLEOTIDE SEQUENCE</scope>
    <source>
        <strain evidence="10">An420c</strain>
    </source>
</reference>
<dbReference type="PANTHER" id="PTHR47053:SF1">
    <property type="entry name" value="MUREIN DD-ENDOPEPTIDASE MEPH-RELATED"/>
    <property type="match status" value="1"/>
</dbReference>
<dbReference type="Gene3D" id="2.10.270.10">
    <property type="entry name" value="Cholin Binding"/>
    <property type="match status" value="3"/>
</dbReference>
<dbReference type="GO" id="GO:0006508">
    <property type="term" value="P:proteolysis"/>
    <property type="evidence" value="ECO:0007669"/>
    <property type="project" value="UniProtKB-KW"/>
</dbReference>
<evidence type="ECO:0000256" key="1">
    <source>
        <dbReference type="ARBA" id="ARBA00007074"/>
    </source>
</evidence>
<evidence type="ECO:0000313" key="11">
    <source>
        <dbReference type="Proteomes" id="UP000713880"/>
    </source>
</evidence>
<dbReference type="InterPro" id="IPR018337">
    <property type="entry name" value="Cell_wall/Cho-bd_repeat"/>
</dbReference>
<gene>
    <name evidence="10" type="ORF">H6A13_11505</name>
</gene>
<keyword evidence="4" id="KW-0378">Hydrolase</keyword>
<feature type="compositionally biased region" description="Acidic residues" evidence="7">
    <location>
        <begin position="60"/>
        <end position="73"/>
    </location>
</feature>
<evidence type="ECO:0000256" key="8">
    <source>
        <dbReference type="SAM" id="SignalP"/>
    </source>
</evidence>
<keyword evidence="2" id="KW-0645">Protease</keyword>
<organism evidence="10 11">
    <name type="scientific">Mordavella massiliensis</name>
    <dbReference type="NCBI Taxonomy" id="1871024"/>
    <lineage>
        <taxon>Bacteria</taxon>
        <taxon>Bacillati</taxon>
        <taxon>Bacillota</taxon>
        <taxon>Clostridia</taxon>
        <taxon>Eubacteriales</taxon>
        <taxon>Clostridiaceae</taxon>
        <taxon>Mordavella</taxon>
    </lineage>
</organism>
<dbReference type="Pfam" id="PF19127">
    <property type="entry name" value="Choline_bind_3"/>
    <property type="match status" value="2"/>
</dbReference>
<evidence type="ECO:0000256" key="2">
    <source>
        <dbReference type="ARBA" id="ARBA00022670"/>
    </source>
</evidence>
<proteinExistence type="inferred from homology"/>
<feature type="domain" description="NlpC/P60" evidence="9">
    <location>
        <begin position="339"/>
        <end position="467"/>
    </location>
</feature>
<dbReference type="SUPFAM" id="SSF54001">
    <property type="entry name" value="Cysteine proteinases"/>
    <property type="match status" value="1"/>
</dbReference>
<evidence type="ECO:0000313" key="10">
    <source>
        <dbReference type="EMBL" id="MBM6827711.1"/>
    </source>
</evidence>
<comment type="similarity">
    <text evidence="1">Belongs to the peptidase C40 family.</text>
</comment>
<dbReference type="Pfam" id="PF01473">
    <property type="entry name" value="Choline_bind_1"/>
    <property type="match status" value="4"/>
</dbReference>
<evidence type="ECO:0000256" key="5">
    <source>
        <dbReference type="ARBA" id="ARBA00022807"/>
    </source>
</evidence>
<dbReference type="PANTHER" id="PTHR47053">
    <property type="entry name" value="MUREIN DD-ENDOPEPTIDASE MEPH-RELATED"/>
    <property type="match status" value="1"/>
</dbReference>
<dbReference type="PROSITE" id="PS51935">
    <property type="entry name" value="NLPC_P60"/>
    <property type="match status" value="1"/>
</dbReference>
<dbReference type="InterPro" id="IPR051202">
    <property type="entry name" value="Peptidase_C40"/>
</dbReference>
<dbReference type="SUPFAM" id="SSF69360">
    <property type="entry name" value="Cell wall binding repeat"/>
    <property type="match status" value="2"/>
</dbReference>
<feature type="region of interest" description="Disordered" evidence="7">
    <location>
        <begin position="28"/>
        <end position="94"/>
    </location>
</feature>
<comment type="caution">
    <text evidence="10">The sequence shown here is derived from an EMBL/GenBank/DDBJ whole genome shotgun (WGS) entry which is preliminary data.</text>
</comment>
<feature type="chain" id="PRO_5037015028" evidence="8">
    <location>
        <begin position="26"/>
        <end position="467"/>
    </location>
</feature>
<name>A0A939BCS9_9CLOT</name>
<feature type="repeat" description="Cell wall-binding" evidence="6">
    <location>
        <begin position="142"/>
        <end position="161"/>
    </location>
</feature>
<reference evidence="10" key="2">
    <citation type="journal article" date="2021" name="Sci. Rep.">
        <title>The distribution of antibiotic resistance genes in chicken gut microbiota commensals.</title>
        <authorList>
            <person name="Juricova H."/>
            <person name="Matiasovicova J."/>
            <person name="Kubasova T."/>
            <person name="Cejkova D."/>
            <person name="Rychlik I."/>
        </authorList>
    </citation>
    <scope>NUCLEOTIDE SEQUENCE</scope>
    <source>
        <strain evidence="10">An420c</strain>
    </source>
</reference>
<dbReference type="Pfam" id="PF00877">
    <property type="entry name" value="NLPC_P60"/>
    <property type="match status" value="1"/>
</dbReference>
<keyword evidence="3" id="KW-0677">Repeat</keyword>
<dbReference type="EMBL" id="JACJLV010000053">
    <property type="protein sequence ID" value="MBM6827711.1"/>
    <property type="molecule type" value="Genomic_DNA"/>
</dbReference>
<dbReference type="AlphaFoldDB" id="A0A939BCS9"/>
<keyword evidence="11" id="KW-1185">Reference proteome</keyword>
<dbReference type="Gene3D" id="3.90.1720.10">
    <property type="entry name" value="endopeptidase domain like (from Nostoc punctiforme)"/>
    <property type="match status" value="1"/>
</dbReference>
<keyword evidence="8" id="KW-0732">Signal</keyword>
<feature type="signal peptide" evidence="8">
    <location>
        <begin position="1"/>
        <end position="25"/>
    </location>
</feature>
<dbReference type="RefSeq" id="WP_204909700.1">
    <property type="nucleotide sequence ID" value="NZ_JACJLV010000053.1"/>
</dbReference>
<accession>A0A939BCS9</accession>
<evidence type="ECO:0000256" key="6">
    <source>
        <dbReference type="PROSITE-ProRule" id="PRU00591"/>
    </source>
</evidence>
<dbReference type="InterPro" id="IPR038765">
    <property type="entry name" value="Papain-like_cys_pep_sf"/>
</dbReference>
<keyword evidence="5" id="KW-0788">Thiol protease</keyword>
<evidence type="ECO:0000256" key="7">
    <source>
        <dbReference type="SAM" id="MobiDB-lite"/>
    </source>
</evidence>
<evidence type="ECO:0000256" key="4">
    <source>
        <dbReference type="ARBA" id="ARBA00022801"/>
    </source>
</evidence>
<dbReference type="GO" id="GO:0008234">
    <property type="term" value="F:cysteine-type peptidase activity"/>
    <property type="evidence" value="ECO:0007669"/>
    <property type="project" value="UniProtKB-KW"/>
</dbReference>
<dbReference type="Proteomes" id="UP000713880">
    <property type="component" value="Unassembled WGS sequence"/>
</dbReference>
<dbReference type="PROSITE" id="PS51170">
    <property type="entry name" value="CW"/>
    <property type="match status" value="1"/>
</dbReference>
<sequence length="467" mass="51300">MKRKTIQALILTAALAVSSLTPVSAAEMDTGDQTGVEGQREEPLTTEESQELAEEKILNEDQETIPGETEDNTDSSSDVVMPGNDGENPQAGNPQVENLLSGSWILNATGWWYAYDDGSWPSNGIFDINGTKYAFDTSGYMVTGWYLDQDGWYYFNGSGAMMTGWQLVGGSWYYLDGANAEHPGLMVSNCGKEIGGQKYFFNGSGAMYTGWALLPEGWYYTNGSGAMVTGWQLIGGTWYYLDGANAEHPGLMVSGGWNLINNAWYYMNGSGGMMSEWLLLGNTWYYLGSDGAMKTGWQQIGGAWYYFYTENDPNGGAHGAMAVSTTIDGWEILESGIAVQDLAAKINEIKKYIYVPYRYGGTAPSGWDCSGFTQWALYYLGGITIPRTTTLQAAGGTNIDKNHMELWKPGDVLVYQSGSSFTHVALYLGDGMLMHAINSKYGTMIQGVTYYEQWDSGNHLALVRRYL</sequence>